<evidence type="ECO:0000313" key="2">
    <source>
        <dbReference type="EMBL" id="MFD2043329.1"/>
    </source>
</evidence>
<protein>
    <submittedName>
        <fullName evidence="2">Class I SAM-dependent methyltransferase</fullName>
        <ecNumber evidence="2">2.1.1.222</ecNumber>
        <ecNumber evidence="2">2.1.1.64</ecNumber>
    </submittedName>
</protein>
<reference evidence="3" key="1">
    <citation type="journal article" date="2019" name="Int. J. Syst. Evol. Microbiol.">
        <title>The Global Catalogue of Microorganisms (GCM) 10K type strain sequencing project: providing services to taxonomists for standard genome sequencing and annotation.</title>
        <authorList>
            <consortium name="The Broad Institute Genomics Platform"/>
            <consortium name="The Broad Institute Genome Sequencing Center for Infectious Disease"/>
            <person name="Wu L."/>
            <person name="Ma J."/>
        </authorList>
    </citation>
    <scope>NUCLEOTIDE SEQUENCE [LARGE SCALE GENOMIC DNA]</scope>
    <source>
        <strain evidence="3">R28</strain>
    </source>
</reference>
<dbReference type="Pfam" id="PF08241">
    <property type="entry name" value="Methyltransf_11"/>
    <property type="match status" value="1"/>
</dbReference>
<dbReference type="GO" id="GO:0061542">
    <property type="term" value="F:3-demethylubiquinol 3-O-methyltransferase activity"/>
    <property type="evidence" value="ECO:0007669"/>
    <property type="project" value="UniProtKB-EC"/>
</dbReference>
<keyword evidence="3" id="KW-1185">Reference proteome</keyword>
<dbReference type="Gene3D" id="3.40.50.150">
    <property type="entry name" value="Vaccinia Virus protein VP39"/>
    <property type="match status" value="1"/>
</dbReference>
<evidence type="ECO:0000313" key="3">
    <source>
        <dbReference type="Proteomes" id="UP001597383"/>
    </source>
</evidence>
<organism evidence="2 3">
    <name type="scientific">Ornithinibacillus salinisoli</name>
    <dbReference type="NCBI Taxonomy" id="1848459"/>
    <lineage>
        <taxon>Bacteria</taxon>
        <taxon>Bacillati</taxon>
        <taxon>Bacillota</taxon>
        <taxon>Bacilli</taxon>
        <taxon>Bacillales</taxon>
        <taxon>Bacillaceae</taxon>
        <taxon>Ornithinibacillus</taxon>
    </lineage>
</organism>
<dbReference type="Proteomes" id="UP001597383">
    <property type="component" value="Unassembled WGS sequence"/>
</dbReference>
<dbReference type="InterPro" id="IPR029063">
    <property type="entry name" value="SAM-dependent_MTases_sf"/>
</dbReference>
<proteinExistence type="predicted"/>
<feature type="domain" description="Methyltransferase type 11" evidence="1">
    <location>
        <begin position="40"/>
        <end position="139"/>
    </location>
</feature>
<dbReference type="GO" id="GO:0102208">
    <property type="term" value="F:2-polyprenyl-6-hydroxyphenol methylase activity"/>
    <property type="evidence" value="ECO:0007669"/>
    <property type="project" value="UniProtKB-EC"/>
</dbReference>
<accession>A0ABW4VUH3</accession>
<comment type="caution">
    <text evidence="2">The sequence shown here is derived from an EMBL/GenBank/DDBJ whole genome shotgun (WGS) entry which is preliminary data.</text>
</comment>
<dbReference type="InterPro" id="IPR013216">
    <property type="entry name" value="Methyltransf_11"/>
</dbReference>
<dbReference type="PANTHER" id="PTHR43861">
    <property type="entry name" value="TRANS-ACONITATE 2-METHYLTRANSFERASE-RELATED"/>
    <property type="match status" value="1"/>
</dbReference>
<keyword evidence="2" id="KW-0489">Methyltransferase</keyword>
<dbReference type="GO" id="GO:0032259">
    <property type="term" value="P:methylation"/>
    <property type="evidence" value="ECO:0007669"/>
    <property type="project" value="UniProtKB-KW"/>
</dbReference>
<evidence type="ECO:0000259" key="1">
    <source>
        <dbReference type="Pfam" id="PF08241"/>
    </source>
</evidence>
<dbReference type="EC" id="2.1.1.64" evidence="2"/>
<sequence>MLKDTGERVIPDKMKILNGLLLEHLARYHFAAEYVHGRVLDFASGSGYGTHIIAKLCKRKVNEVVGVDYDRDAIDYAKNKYYHPLSSFVEGDVTDPELPQKLGTFDCILSFETIEHIHEEERFLHNIYQLLNPGGTLILSTPFGEGRGKPSGQEFHVHQLTVDEFKDLFGIYQSTTFYYQKGVLIEPESSAEGRAYPLGIAICKKHKNELGER</sequence>
<dbReference type="CDD" id="cd02440">
    <property type="entry name" value="AdoMet_MTases"/>
    <property type="match status" value="1"/>
</dbReference>
<dbReference type="RefSeq" id="WP_377555056.1">
    <property type="nucleotide sequence ID" value="NZ_JBHUHQ010000006.1"/>
</dbReference>
<dbReference type="EC" id="2.1.1.222" evidence="2"/>
<dbReference type="SUPFAM" id="SSF53335">
    <property type="entry name" value="S-adenosyl-L-methionine-dependent methyltransferases"/>
    <property type="match status" value="1"/>
</dbReference>
<keyword evidence="2" id="KW-0808">Transferase</keyword>
<gene>
    <name evidence="2" type="ORF">ACFSJF_03400</name>
</gene>
<name>A0ABW4VUH3_9BACI</name>
<dbReference type="EMBL" id="JBHUHQ010000006">
    <property type="protein sequence ID" value="MFD2043329.1"/>
    <property type="molecule type" value="Genomic_DNA"/>
</dbReference>